<proteinExistence type="predicted"/>
<dbReference type="Proteomes" id="UP001432027">
    <property type="component" value="Unassembled WGS sequence"/>
</dbReference>
<dbReference type="EMBL" id="BTSX01000001">
    <property type="protein sequence ID" value="GMS79581.1"/>
    <property type="molecule type" value="Genomic_DNA"/>
</dbReference>
<dbReference type="AlphaFoldDB" id="A0AAV5SIV7"/>
<evidence type="ECO:0000313" key="2">
    <source>
        <dbReference type="Proteomes" id="UP001432027"/>
    </source>
</evidence>
<reference evidence="1" key="1">
    <citation type="submission" date="2023-10" db="EMBL/GenBank/DDBJ databases">
        <title>Genome assembly of Pristionchus species.</title>
        <authorList>
            <person name="Yoshida K."/>
            <person name="Sommer R.J."/>
        </authorList>
    </citation>
    <scope>NUCLEOTIDE SEQUENCE</scope>
    <source>
        <strain evidence="1">RS0144</strain>
    </source>
</reference>
<organism evidence="1 2">
    <name type="scientific">Pristionchus entomophagus</name>
    <dbReference type="NCBI Taxonomy" id="358040"/>
    <lineage>
        <taxon>Eukaryota</taxon>
        <taxon>Metazoa</taxon>
        <taxon>Ecdysozoa</taxon>
        <taxon>Nematoda</taxon>
        <taxon>Chromadorea</taxon>
        <taxon>Rhabditida</taxon>
        <taxon>Rhabditina</taxon>
        <taxon>Diplogasteromorpha</taxon>
        <taxon>Diplogasteroidea</taxon>
        <taxon>Neodiplogasteridae</taxon>
        <taxon>Pristionchus</taxon>
    </lineage>
</organism>
<keyword evidence="2" id="KW-1185">Reference proteome</keyword>
<accession>A0AAV5SIV7</accession>
<comment type="caution">
    <text evidence="1">The sequence shown here is derived from an EMBL/GenBank/DDBJ whole genome shotgun (WGS) entry which is preliminary data.</text>
</comment>
<sequence length="88" mass="10021">MMSSLTGDQDLTTRFLLQLLAQQQAANCRFHRCFHAQSHEHWRILDSCPADYRTLITGRSLPSVLGWDVFSPCILFHSRSSSLLPVFG</sequence>
<name>A0AAV5SIV7_9BILA</name>
<gene>
    <name evidence="1" type="ORF">PENTCL1PPCAC_1756</name>
</gene>
<evidence type="ECO:0000313" key="1">
    <source>
        <dbReference type="EMBL" id="GMS79581.1"/>
    </source>
</evidence>
<protein>
    <submittedName>
        <fullName evidence="1">Uncharacterized protein</fullName>
    </submittedName>
</protein>
<feature type="non-terminal residue" evidence="1">
    <location>
        <position position="88"/>
    </location>
</feature>